<comment type="caution">
    <text evidence="1">The sequence shown here is derived from an EMBL/GenBank/DDBJ whole genome shotgun (WGS) entry which is preliminary data.</text>
</comment>
<sequence length="202" mass="23460">MREALAYFRAKYESALGDHMHPSNPLRASLKKVEFRFREAERLKELQDNINTSTARLTLVIILQAQKVARVNNATMRERMHQITEILAKQSDDMQYQMLIQKEQSAGLRELMLEVCAMGDRVKLQEENDHLMITELQESSATLESLGKRVSALFLLLADVRDIETRHRYFAGPDPTFQKPIIFEDALGFVLEIPLKWIRSWN</sequence>
<protein>
    <submittedName>
        <fullName evidence="1">Uncharacterized protein</fullName>
    </submittedName>
</protein>
<accession>A0AAD9ALZ1</accession>
<dbReference type="PANTHER" id="PTHR38886">
    <property type="entry name" value="SESA DOMAIN-CONTAINING PROTEIN"/>
    <property type="match status" value="1"/>
</dbReference>
<evidence type="ECO:0000313" key="2">
    <source>
        <dbReference type="Proteomes" id="UP001243330"/>
    </source>
</evidence>
<reference evidence="1" key="1">
    <citation type="submission" date="2023-01" db="EMBL/GenBank/DDBJ databases">
        <title>Colletotrichum chrysophilum M932 genome sequence.</title>
        <authorList>
            <person name="Baroncelli R."/>
        </authorList>
    </citation>
    <scope>NUCLEOTIDE SEQUENCE</scope>
    <source>
        <strain evidence="1">M932</strain>
    </source>
</reference>
<evidence type="ECO:0000313" key="1">
    <source>
        <dbReference type="EMBL" id="KAK1849247.1"/>
    </source>
</evidence>
<feature type="non-terminal residue" evidence="1">
    <location>
        <position position="202"/>
    </location>
</feature>
<dbReference type="EMBL" id="JAQOWY010000149">
    <property type="protein sequence ID" value="KAK1849247.1"/>
    <property type="molecule type" value="Genomic_DNA"/>
</dbReference>
<dbReference type="AlphaFoldDB" id="A0AAD9ALZ1"/>
<dbReference type="PANTHER" id="PTHR38886:SF1">
    <property type="entry name" value="NACHT-NTPASE AND P-LOOP NTPASES N-TERMINAL DOMAIN-CONTAINING PROTEIN"/>
    <property type="match status" value="1"/>
</dbReference>
<keyword evidence="2" id="KW-1185">Reference proteome</keyword>
<name>A0AAD9ALZ1_9PEZI</name>
<gene>
    <name evidence="1" type="ORF">CCHR01_08160</name>
</gene>
<organism evidence="1 2">
    <name type="scientific">Colletotrichum chrysophilum</name>
    <dbReference type="NCBI Taxonomy" id="1836956"/>
    <lineage>
        <taxon>Eukaryota</taxon>
        <taxon>Fungi</taxon>
        <taxon>Dikarya</taxon>
        <taxon>Ascomycota</taxon>
        <taxon>Pezizomycotina</taxon>
        <taxon>Sordariomycetes</taxon>
        <taxon>Hypocreomycetidae</taxon>
        <taxon>Glomerellales</taxon>
        <taxon>Glomerellaceae</taxon>
        <taxon>Colletotrichum</taxon>
        <taxon>Colletotrichum gloeosporioides species complex</taxon>
    </lineage>
</organism>
<dbReference type="Proteomes" id="UP001243330">
    <property type="component" value="Unassembled WGS sequence"/>
</dbReference>
<proteinExistence type="predicted"/>